<protein>
    <submittedName>
        <fullName evidence="1">Uncharacterized protein</fullName>
    </submittedName>
</protein>
<evidence type="ECO:0000313" key="2">
    <source>
        <dbReference type="Proteomes" id="UP001203512"/>
    </source>
</evidence>
<organism evidence="1 2">
    <name type="scientific">Sphingobium agri</name>
    <dbReference type="NCBI Taxonomy" id="2933566"/>
    <lineage>
        <taxon>Bacteria</taxon>
        <taxon>Pseudomonadati</taxon>
        <taxon>Pseudomonadota</taxon>
        <taxon>Alphaproteobacteria</taxon>
        <taxon>Sphingomonadales</taxon>
        <taxon>Sphingomonadaceae</taxon>
        <taxon>Sphingobium</taxon>
    </lineage>
</organism>
<evidence type="ECO:0000313" key="1">
    <source>
        <dbReference type="EMBL" id="MCK0532636.1"/>
    </source>
</evidence>
<dbReference type="RefSeq" id="WP_201515942.1">
    <property type="nucleotide sequence ID" value="NZ_JALKHS010000011.1"/>
</dbReference>
<dbReference type="EMBL" id="JALKHS010000011">
    <property type="protein sequence ID" value="MCK0532636.1"/>
    <property type="molecule type" value="Genomic_DNA"/>
</dbReference>
<comment type="caution">
    <text evidence="1">The sequence shown here is derived from an EMBL/GenBank/DDBJ whole genome shotgun (WGS) entry which is preliminary data.</text>
</comment>
<keyword evidence="2" id="KW-1185">Reference proteome</keyword>
<name>A0ABT0DZU5_9SPHN</name>
<accession>A0ABT0DZU5</accession>
<gene>
    <name evidence="1" type="ORF">MU848_13690</name>
</gene>
<proteinExistence type="predicted"/>
<reference evidence="1 2" key="1">
    <citation type="submission" date="2022-04" db="EMBL/GenBank/DDBJ databases">
        <authorList>
            <person name="Huq M.A."/>
        </authorList>
    </citation>
    <scope>NUCLEOTIDE SEQUENCE [LARGE SCALE GENOMIC DNA]</scope>
    <source>
        <strain evidence="1 2">MAH-33</strain>
    </source>
</reference>
<sequence length="64" mass="7280">MVDAIRQFNDPACQMLEERNAQYCSSRGAARALADYRKDGMAPNEAEQEMLGYIRSESLPEPQR</sequence>
<dbReference type="Proteomes" id="UP001203512">
    <property type="component" value="Unassembled WGS sequence"/>
</dbReference>